<evidence type="ECO:0000259" key="2">
    <source>
        <dbReference type="Pfam" id="PF04909"/>
    </source>
</evidence>
<sequence>MKLPFRGAVDCDIHPAAPPMSALLPYMKDYWSDQLHNRHVDRMGFTMTSNNPLLSIHGRPDWKPKGGAPGSDMAMLRSQALDAFGTDYAICNIIHGAVALFNGDMASAILSAFNDWVAKELLPTDRRLRGSIVVSLQDPKLAVAEIERLAGNPDFVQILLPSLGEIPIGRRIYWPVFEAATRAGLPICLHAGGLYRQAPMGNGWPSYFVEDYVTQSTGFEGALVSLLAEGVFQKFPDLTFVLAETGATWLPPFLWRQDKMWLGVRTELPWIDRIPREIICERVRLTLQPFDAPSDPTLVERVLDHFGTDDILLFSTDYPHWHFDGEDVIPDGFSLELIRKIAIDNPYATYHRLQKPHIAIPAASELST</sequence>
<dbReference type="RefSeq" id="WP_146690446.1">
    <property type="nucleotide sequence ID" value="NZ_LT629750.1"/>
</dbReference>
<feature type="domain" description="Amidohydrolase-related" evidence="2">
    <location>
        <begin position="9"/>
        <end position="351"/>
    </location>
</feature>
<dbReference type="Proteomes" id="UP000243904">
    <property type="component" value="Chromosome I"/>
</dbReference>
<dbReference type="Pfam" id="PF04909">
    <property type="entry name" value="Amidohydro_2"/>
    <property type="match status" value="1"/>
</dbReference>
<dbReference type="GO" id="GO:0005737">
    <property type="term" value="C:cytoplasm"/>
    <property type="evidence" value="ECO:0007669"/>
    <property type="project" value="TreeGrafter"/>
</dbReference>
<organism evidence="3 4">
    <name type="scientific">Bradyrhizobium canariense</name>
    <dbReference type="NCBI Taxonomy" id="255045"/>
    <lineage>
        <taxon>Bacteria</taxon>
        <taxon>Pseudomonadati</taxon>
        <taxon>Pseudomonadota</taxon>
        <taxon>Alphaproteobacteria</taxon>
        <taxon>Hyphomicrobiales</taxon>
        <taxon>Nitrobacteraceae</taxon>
        <taxon>Bradyrhizobium</taxon>
    </lineage>
</organism>
<evidence type="ECO:0000256" key="1">
    <source>
        <dbReference type="ARBA" id="ARBA00023239"/>
    </source>
</evidence>
<reference evidence="4" key="1">
    <citation type="submission" date="2016-10" db="EMBL/GenBank/DDBJ databases">
        <authorList>
            <person name="Varghese N."/>
            <person name="Submissions S."/>
        </authorList>
    </citation>
    <scope>NUCLEOTIDE SEQUENCE [LARGE SCALE GENOMIC DNA]</scope>
    <source>
        <strain evidence="4">GAS369</strain>
    </source>
</reference>
<dbReference type="EMBL" id="LT629750">
    <property type="protein sequence ID" value="SDT53685.1"/>
    <property type="molecule type" value="Genomic_DNA"/>
</dbReference>
<keyword evidence="4" id="KW-1185">Reference proteome</keyword>
<dbReference type="InterPro" id="IPR032465">
    <property type="entry name" value="ACMSD"/>
</dbReference>
<name>A0A1H2B5Y0_9BRAD</name>
<evidence type="ECO:0000313" key="3">
    <source>
        <dbReference type="EMBL" id="SDT53685.1"/>
    </source>
</evidence>
<keyword evidence="1" id="KW-0456">Lyase</keyword>
<dbReference type="SUPFAM" id="SSF51556">
    <property type="entry name" value="Metallo-dependent hydrolases"/>
    <property type="match status" value="1"/>
</dbReference>
<dbReference type="GO" id="GO:0019748">
    <property type="term" value="P:secondary metabolic process"/>
    <property type="evidence" value="ECO:0007669"/>
    <property type="project" value="TreeGrafter"/>
</dbReference>
<dbReference type="GO" id="GO:0016787">
    <property type="term" value="F:hydrolase activity"/>
    <property type="evidence" value="ECO:0007669"/>
    <property type="project" value="InterPro"/>
</dbReference>
<dbReference type="PANTHER" id="PTHR21240:SF28">
    <property type="entry name" value="ISO-OROTATE DECARBOXYLASE (EUROFUNG)"/>
    <property type="match status" value="1"/>
</dbReference>
<dbReference type="GO" id="GO:0016831">
    <property type="term" value="F:carboxy-lyase activity"/>
    <property type="evidence" value="ECO:0007669"/>
    <property type="project" value="InterPro"/>
</dbReference>
<proteinExistence type="predicted"/>
<dbReference type="AlphaFoldDB" id="A0A1H2B5Y0"/>
<evidence type="ECO:0000313" key="4">
    <source>
        <dbReference type="Proteomes" id="UP000243904"/>
    </source>
</evidence>
<dbReference type="InterPro" id="IPR032466">
    <property type="entry name" value="Metal_Hydrolase"/>
</dbReference>
<dbReference type="Gene3D" id="3.20.20.140">
    <property type="entry name" value="Metal-dependent hydrolases"/>
    <property type="match status" value="1"/>
</dbReference>
<gene>
    <name evidence="3" type="ORF">SAMN05444158_6834</name>
</gene>
<accession>A0A1H2B5Y0</accession>
<dbReference type="PANTHER" id="PTHR21240">
    <property type="entry name" value="2-AMINO-3-CARBOXYLMUCONATE-6-SEMIALDEHYDE DECARBOXYLASE"/>
    <property type="match status" value="1"/>
</dbReference>
<protein>
    <recommendedName>
        <fullName evidence="2">Amidohydrolase-related domain-containing protein</fullName>
    </recommendedName>
</protein>
<dbReference type="InterPro" id="IPR006680">
    <property type="entry name" value="Amidohydro-rel"/>
</dbReference>